<dbReference type="CDD" id="cd18533">
    <property type="entry name" value="PTP_fungal"/>
    <property type="match status" value="1"/>
</dbReference>
<dbReference type="SMART" id="SM00194">
    <property type="entry name" value="PTPc"/>
    <property type="match status" value="1"/>
</dbReference>
<dbReference type="Proteomes" id="UP000031575">
    <property type="component" value="Unassembled WGS sequence"/>
</dbReference>
<evidence type="ECO:0000259" key="5">
    <source>
        <dbReference type="PROSITE" id="PS50056"/>
    </source>
</evidence>
<dbReference type="SUPFAM" id="SSF52799">
    <property type="entry name" value="(Phosphotyrosine protein) phosphatases II"/>
    <property type="match status" value="1"/>
</dbReference>
<sequence>MKTARSTPAPALSPHHQYRPNKSSTPLTSPRMLAYSVGQPYPPNLPPAATNFAAQDVNSLSSPSYFGLVVESTNDPRDSAVVPRENWSSPSSSVKSYSTAIPKQMMPLDANPTYEAFRRGADANHLVRSFSLGTQFGLIKTPPATAAANVDANPSTTASTSAPRPQLTRRSTQDSGPTSHPVTIPPPGASSAMPLFRPTFQQRSSHEASKRVGAQMEVDGDADSMHDSAYMSSDSKRNSEASIDPRPIFNAPRFESPVQLEAAPELKPPADAHRQPPPHFPLTMGRLSMSAARKGSMGVGPTPLRAETAPPAGDAAHGMMDVQQLKEILELDAVSSPTGDSNKRLLLLDVRVATYYAASRIHGALNMCIPTTLLKRATFTLQKMQLTFAKDEDQASFAAWRDAAYLVVYDNNSAEKRDAVAAMNMLRKFTNEGFKGQAFVLRGGFAAFEEAYPNLVDRDTPASPPSGRSALSLDSSGPRKLSIAPILGGVMLPGVTSNTNPFFSNIRQNMDLADGVGRIELTLPPGTAIQALPAWLRTAADPADHGQRVSQKFLDIEVAEQARMKDAYGVIQQSMNGANPCAPQVQISGVEKGVKNRYKDILPFDHSRVRLRGRAAGDCDYVNASHLRASRSNKRYIATQAPLPATFSDFWSMVWDEDVRVIVMLTAETEGGQVKCHPYWKNNEYGQLTLRLLSEKKVSLEVDKHRLNAPASNSDVPSAETGRRRAQTLISAESNDGGAGSSGSFFGQANAASSNEAPFVHVRKFALSHRGHAFSPMREVTQLHYPSWPDFGTPAKPSHLLALVELANANQHAVSSPVDTPQSMPKSTSMSAVQAAAGGGRVSGINKIDSLLSPWHDGPETNPAPRPMLVHCSAGCGRTGAFCTVDSVIDMLKRQHQRSIRRATAASGMFSQQHHPGRRESNIEPNEVIGDDIVMSDDEGDYHDFGSLNTPVRDADKGFDPVWLDSDQVDLVAGTVEDFRSQRLSMVQSLRQYVLCYETIAEWVTKTQERHGAGIRGLGRARSESLRMALS</sequence>
<dbReference type="CDD" id="cd01446">
    <property type="entry name" value="DSP_MapKP"/>
    <property type="match status" value="1"/>
</dbReference>
<dbReference type="InterPro" id="IPR036873">
    <property type="entry name" value="Rhodanese-like_dom_sf"/>
</dbReference>
<dbReference type="SUPFAM" id="SSF52821">
    <property type="entry name" value="Rhodanese/Cell cycle control phosphatase"/>
    <property type="match status" value="1"/>
</dbReference>
<dbReference type="PRINTS" id="PR00700">
    <property type="entry name" value="PRTYPHPHTASE"/>
</dbReference>
<evidence type="ECO:0000256" key="2">
    <source>
        <dbReference type="ARBA" id="ARBA00013064"/>
    </source>
</evidence>
<dbReference type="PANTHER" id="PTHR19134">
    <property type="entry name" value="RECEPTOR-TYPE TYROSINE-PROTEIN PHOSPHATASE"/>
    <property type="match status" value="1"/>
</dbReference>
<accession>A0A0C2F6N9</accession>
<dbReference type="PANTHER" id="PTHR19134:SF561">
    <property type="entry name" value="PROTEIN TYROSINE PHOSPHATASE 36E, ISOFORM A"/>
    <property type="match status" value="1"/>
</dbReference>
<organism evidence="7 8">
    <name type="scientific">Sporothrix brasiliensis 5110</name>
    <dbReference type="NCBI Taxonomy" id="1398154"/>
    <lineage>
        <taxon>Eukaryota</taxon>
        <taxon>Fungi</taxon>
        <taxon>Dikarya</taxon>
        <taxon>Ascomycota</taxon>
        <taxon>Pezizomycotina</taxon>
        <taxon>Sordariomycetes</taxon>
        <taxon>Sordariomycetidae</taxon>
        <taxon>Ophiostomatales</taxon>
        <taxon>Ophiostomataceae</taxon>
        <taxon>Sporothrix</taxon>
    </lineage>
</organism>
<dbReference type="HOGENOM" id="CLU_001645_11_0_1"/>
<dbReference type="InterPro" id="IPR000387">
    <property type="entry name" value="Tyr_Pase_dom"/>
</dbReference>
<dbReference type="Pfam" id="PF00102">
    <property type="entry name" value="Y_phosphatase"/>
    <property type="match status" value="2"/>
</dbReference>
<dbReference type="InterPro" id="IPR016130">
    <property type="entry name" value="Tyr_Pase_AS"/>
</dbReference>
<evidence type="ECO:0000259" key="4">
    <source>
        <dbReference type="PROSITE" id="PS50055"/>
    </source>
</evidence>
<dbReference type="OrthoDB" id="6058203at2759"/>
<dbReference type="PROSITE" id="PS50206">
    <property type="entry name" value="RHODANESE_3"/>
    <property type="match status" value="1"/>
</dbReference>
<feature type="region of interest" description="Disordered" evidence="3">
    <location>
        <begin position="456"/>
        <end position="478"/>
    </location>
</feature>
<dbReference type="VEuPathDB" id="FungiDB:SPBR_08120"/>
<dbReference type="PROSITE" id="PS00383">
    <property type="entry name" value="TYR_PHOSPHATASE_1"/>
    <property type="match status" value="1"/>
</dbReference>
<dbReference type="PROSITE" id="PS50056">
    <property type="entry name" value="TYR_PHOSPHATASE_2"/>
    <property type="match status" value="1"/>
</dbReference>
<dbReference type="SMART" id="SM00404">
    <property type="entry name" value="PTPc_motif"/>
    <property type="match status" value="1"/>
</dbReference>
<feature type="region of interest" description="Disordered" evidence="3">
    <location>
        <begin position="147"/>
        <end position="246"/>
    </location>
</feature>
<evidence type="ECO:0000313" key="8">
    <source>
        <dbReference type="Proteomes" id="UP000031575"/>
    </source>
</evidence>
<dbReference type="SMART" id="SM00450">
    <property type="entry name" value="RHOD"/>
    <property type="match status" value="1"/>
</dbReference>
<feature type="domain" description="Tyrosine specific protein phosphatases" evidence="5">
    <location>
        <begin position="842"/>
        <end position="888"/>
    </location>
</feature>
<dbReference type="InterPro" id="IPR050348">
    <property type="entry name" value="Protein-Tyr_Phosphatase"/>
</dbReference>
<comment type="caution">
    <text evidence="7">The sequence shown here is derived from an EMBL/GenBank/DDBJ whole genome shotgun (WGS) entry which is preliminary data.</text>
</comment>
<dbReference type="InterPro" id="IPR003595">
    <property type="entry name" value="Tyr_Pase_cat"/>
</dbReference>
<protein>
    <recommendedName>
        <fullName evidence="2">protein-tyrosine-phosphatase</fullName>
        <ecNumber evidence="2">3.1.3.48</ecNumber>
    </recommendedName>
</protein>
<dbReference type="AlphaFoldDB" id="A0A0C2F6N9"/>
<dbReference type="EC" id="3.1.3.48" evidence="2"/>
<dbReference type="RefSeq" id="XP_040614658.1">
    <property type="nucleotide sequence ID" value="XM_040766358.1"/>
</dbReference>
<dbReference type="GO" id="GO:0004725">
    <property type="term" value="F:protein tyrosine phosphatase activity"/>
    <property type="evidence" value="ECO:0007669"/>
    <property type="project" value="UniProtKB-EC"/>
</dbReference>
<dbReference type="EMBL" id="AWTV01000011">
    <property type="protein sequence ID" value="KIH86648.1"/>
    <property type="molecule type" value="Genomic_DNA"/>
</dbReference>
<feature type="region of interest" description="Disordered" evidence="3">
    <location>
        <begin position="1"/>
        <end position="30"/>
    </location>
</feature>
<feature type="domain" description="Tyrosine-protein phosphatase" evidence="4">
    <location>
        <begin position="595"/>
        <end position="1003"/>
    </location>
</feature>
<name>A0A0C2F6N9_9PEZI</name>
<proteinExistence type="inferred from homology"/>
<dbReference type="GeneID" id="63681279"/>
<dbReference type="InterPro" id="IPR029021">
    <property type="entry name" value="Prot-tyrosine_phosphatase-like"/>
</dbReference>
<evidence type="ECO:0000256" key="3">
    <source>
        <dbReference type="SAM" id="MobiDB-lite"/>
    </source>
</evidence>
<reference evidence="7 8" key="1">
    <citation type="journal article" date="2014" name="BMC Genomics">
        <title>Comparative genomics of the major fungal agents of human and animal Sporotrichosis: Sporothrix schenckii and Sporothrix brasiliensis.</title>
        <authorList>
            <person name="Teixeira M.M."/>
            <person name="de Almeida L.G."/>
            <person name="Kubitschek-Barreira P."/>
            <person name="Alves F.L."/>
            <person name="Kioshima E.S."/>
            <person name="Abadio A.K."/>
            <person name="Fernandes L."/>
            <person name="Derengowski L.S."/>
            <person name="Ferreira K.S."/>
            <person name="Souza R.C."/>
            <person name="Ruiz J.C."/>
            <person name="de Andrade N.C."/>
            <person name="Paes H.C."/>
            <person name="Nicola A.M."/>
            <person name="Albuquerque P."/>
            <person name="Gerber A.L."/>
            <person name="Martins V.P."/>
            <person name="Peconick L.D."/>
            <person name="Neto A.V."/>
            <person name="Chaucanez C.B."/>
            <person name="Silva P.A."/>
            <person name="Cunha O.L."/>
            <person name="de Oliveira F.F."/>
            <person name="dos Santos T.C."/>
            <person name="Barros A.L."/>
            <person name="Soares M.A."/>
            <person name="de Oliveira L.M."/>
            <person name="Marini M.M."/>
            <person name="Villalobos-Duno H."/>
            <person name="Cunha M.M."/>
            <person name="de Hoog S."/>
            <person name="da Silveira J.F."/>
            <person name="Henrissat B."/>
            <person name="Nino-Vega G.A."/>
            <person name="Cisalpino P.S."/>
            <person name="Mora-Montes H.M."/>
            <person name="Almeida S.R."/>
            <person name="Stajich J.E."/>
            <person name="Lopes-Bezerra L.M."/>
            <person name="Vasconcelos A.T."/>
            <person name="Felipe M.S."/>
        </authorList>
    </citation>
    <scope>NUCLEOTIDE SEQUENCE [LARGE SCALE GENOMIC DNA]</scope>
    <source>
        <strain evidence="7 8">5110</strain>
    </source>
</reference>
<gene>
    <name evidence="7" type="ORF">SPBR_08120</name>
</gene>
<dbReference type="InterPro" id="IPR001763">
    <property type="entry name" value="Rhodanese-like_dom"/>
</dbReference>
<dbReference type="Gene3D" id="3.40.250.10">
    <property type="entry name" value="Rhodanese-like domain"/>
    <property type="match status" value="1"/>
</dbReference>
<dbReference type="InterPro" id="IPR000242">
    <property type="entry name" value="PTP_cat"/>
</dbReference>
<evidence type="ECO:0000259" key="6">
    <source>
        <dbReference type="PROSITE" id="PS50206"/>
    </source>
</evidence>
<dbReference type="PROSITE" id="PS50055">
    <property type="entry name" value="TYR_PHOSPHATASE_PTP"/>
    <property type="match status" value="1"/>
</dbReference>
<feature type="region of interest" description="Disordered" evidence="3">
    <location>
        <begin position="76"/>
        <end position="95"/>
    </location>
</feature>
<keyword evidence="8" id="KW-1185">Reference proteome</keyword>
<evidence type="ECO:0000313" key="7">
    <source>
        <dbReference type="EMBL" id="KIH86648.1"/>
    </source>
</evidence>
<feature type="compositionally biased region" description="Polar residues" evidence="3">
    <location>
        <begin position="152"/>
        <end position="181"/>
    </location>
</feature>
<dbReference type="Pfam" id="PF00581">
    <property type="entry name" value="Rhodanese"/>
    <property type="match status" value="1"/>
</dbReference>
<feature type="domain" description="Rhodanese" evidence="6">
    <location>
        <begin position="341"/>
        <end position="457"/>
    </location>
</feature>
<evidence type="ECO:0000256" key="1">
    <source>
        <dbReference type="ARBA" id="ARBA00009649"/>
    </source>
</evidence>
<dbReference type="Gene3D" id="3.90.190.10">
    <property type="entry name" value="Protein tyrosine phosphatase superfamily"/>
    <property type="match status" value="1"/>
</dbReference>
<comment type="similarity">
    <text evidence="1">Belongs to the protein-tyrosine phosphatase family. Non-receptor class subfamily.</text>
</comment>
<feature type="region of interest" description="Disordered" evidence="3">
    <location>
        <begin position="291"/>
        <end position="311"/>
    </location>
</feature>